<sequence>MSICCRAISLALLILVNCFVSGIKGDDGRIFDCALVECGDPSYIRINQDRSIEGKEVYVEIANFCPVPIIDLRVDCGSFIKSRVPLVPPNILKPVGGNQCVINNGNPIVNKNTTLDQDTFPFVYSSKKFLPLIVTSFKCFRPST</sequence>
<keyword evidence="1 2" id="KW-0732">Signal</keyword>
<dbReference type="Proteomes" id="UP001341840">
    <property type="component" value="Unassembled WGS sequence"/>
</dbReference>
<evidence type="ECO:0000313" key="3">
    <source>
        <dbReference type="EMBL" id="MED6151884.1"/>
    </source>
</evidence>
<feature type="chain" id="PRO_5046316226" evidence="2">
    <location>
        <begin position="26"/>
        <end position="144"/>
    </location>
</feature>
<dbReference type="EMBL" id="JASCZI010092114">
    <property type="protein sequence ID" value="MED6151884.1"/>
    <property type="molecule type" value="Genomic_DNA"/>
</dbReference>
<accession>A0ABU6TSQ8</accession>
<evidence type="ECO:0000256" key="1">
    <source>
        <dbReference type="ARBA" id="ARBA00022729"/>
    </source>
</evidence>
<dbReference type="PANTHER" id="PTHR33184">
    <property type="entry name" value="PROTEIN TAPETUM DETERMINANT 1-LIKE-RELATED"/>
    <property type="match status" value="1"/>
</dbReference>
<dbReference type="InterPro" id="IPR040361">
    <property type="entry name" value="TPD1"/>
</dbReference>
<reference evidence="3 4" key="1">
    <citation type="journal article" date="2023" name="Plants (Basel)">
        <title>Bridging the Gap: Combining Genomics and Transcriptomics Approaches to Understand Stylosanthes scabra, an Orphan Legume from the Brazilian Caatinga.</title>
        <authorList>
            <person name="Ferreira-Neto J.R.C."/>
            <person name="da Silva M.D."/>
            <person name="Binneck E."/>
            <person name="de Melo N.F."/>
            <person name="da Silva R.H."/>
            <person name="de Melo A.L.T.M."/>
            <person name="Pandolfi V."/>
            <person name="Bustamante F.O."/>
            <person name="Brasileiro-Vidal A.C."/>
            <person name="Benko-Iseppon A.M."/>
        </authorList>
    </citation>
    <scope>NUCLEOTIDE SEQUENCE [LARGE SCALE GENOMIC DNA]</scope>
    <source>
        <tissue evidence="3">Leaves</tissue>
    </source>
</reference>
<comment type="caution">
    <text evidence="3">The sequence shown here is derived from an EMBL/GenBank/DDBJ whole genome shotgun (WGS) entry which is preliminary data.</text>
</comment>
<name>A0ABU6TSQ8_9FABA</name>
<organism evidence="3 4">
    <name type="scientific">Stylosanthes scabra</name>
    <dbReference type="NCBI Taxonomy" id="79078"/>
    <lineage>
        <taxon>Eukaryota</taxon>
        <taxon>Viridiplantae</taxon>
        <taxon>Streptophyta</taxon>
        <taxon>Embryophyta</taxon>
        <taxon>Tracheophyta</taxon>
        <taxon>Spermatophyta</taxon>
        <taxon>Magnoliopsida</taxon>
        <taxon>eudicotyledons</taxon>
        <taxon>Gunneridae</taxon>
        <taxon>Pentapetalae</taxon>
        <taxon>rosids</taxon>
        <taxon>fabids</taxon>
        <taxon>Fabales</taxon>
        <taxon>Fabaceae</taxon>
        <taxon>Papilionoideae</taxon>
        <taxon>50 kb inversion clade</taxon>
        <taxon>dalbergioids sensu lato</taxon>
        <taxon>Dalbergieae</taxon>
        <taxon>Pterocarpus clade</taxon>
        <taxon>Stylosanthes</taxon>
    </lineage>
</organism>
<feature type="signal peptide" evidence="2">
    <location>
        <begin position="1"/>
        <end position="25"/>
    </location>
</feature>
<proteinExistence type="predicted"/>
<dbReference type="PANTHER" id="PTHR33184:SF2">
    <property type="entry name" value="APPLE DOMAIN-CONTAINING PROTEIN"/>
    <property type="match status" value="1"/>
</dbReference>
<gene>
    <name evidence="3" type="ORF">PIB30_086667</name>
</gene>
<dbReference type="Pfam" id="PF24068">
    <property type="entry name" value="TPD1_C"/>
    <property type="match status" value="1"/>
</dbReference>
<evidence type="ECO:0000256" key="2">
    <source>
        <dbReference type="SAM" id="SignalP"/>
    </source>
</evidence>
<protein>
    <submittedName>
        <fullName evidence="3">Uncharacterized protein</fullName>
    </submittedName>
</protein>
<keyword evidence="4" id="KW-1185">Reference proteome</keyword>
<evidence type="ECO:0000313" key="4">
    <source>
        <dbReference type="Proteomes" id="UP001341840"/>
    </source>
</evidence>